<evidence type="ECO:0000256" key="1">
    <source>
        <dbReference type="ARBA" id="ARBA00004141"/>
    </source>
</evidence>
<keyword evidence="5 8" id="KW-1133">Transmembrane helix</keyword>
<evidence type="ECO:0000256" key="2">
    <source>
        <dbReference type="ARBA" id="ARBA00006434"/>
    </source>
</evidence>
<gene>
    <name evidence="9" type="ORF">EH31_09160</name>
</gene>
<sequence>MERWHIIAAVIAAYLGITLAIGLLSGRRASKSVAGYVAGDRDFGLLVMYFVLGASIFSAFAFLGGPGWAYSRGAAAFYILCYGVLGIAPYFFLGPKAAALGRKFGYVTQAQLICGRFPSRSLSLMIAVLTVLAFIPYITLQMRGAGIVIEAVTEGNIPLWVGSLVAYGIVLIYVLFSGVAAVGWTNTFQGIFMLTIAWTLGLYLPISLYGGVGDMFTQIMAERPELLTMPGLTASGEPWSWGGYSSAIIVSAVGLMMWPHLFMKAFTARSDNTLRRTVVLFPTFQLFLIPVFLIGFAGVLYPKAPPSSDFILPFMILNAELPAIVVGLFCAGALSASMSTGDSLMHAAASVTVEDGIKPFKEMSDEARRRLIQVLVVVVGALAYAFAVVEGVSLVVLLLTAYGIICQLAPPIVAAMYWGRATTAGVIAGFASGSLTAAFFFLSGYLGNDLRPFDLHEGMLGLMVHIPVLIAVSLLTQPQNADHSEGFTRAAA</sequence>
<dbReference type="Gene3D" id="1.20.1730.10">
    <property type="entry name" value="Sodium/glucose cotransporter"/>
    <property type="match status" value="1"/>
</dbReference>
<feature type="transmembrane region" description="Helical" evidence="8">
    <location>
        <begin position="395"/>
        <end position="418"/>
    </location>
</feature>
<feature type="transmembrane region" description="Helical" evidence="8">
    <location>
        <begin position="458"/>
        <end position="476"/>
    </location>
</feature>
<feature type="transmembrane region" description="Helical" evidence="8">
    <location>
        <begin position="311"/>
        <end position="336"/>
    </location>
</feature>
<dbReference type="InterPro" id="IPR038377">
    <property type="entry name" value="Na/Glc_symporter_sf"/>
</dbReference>
<organism evidence="9 10">
    <name type="scientific">Erythrobacter longus</name>
    <dbReference type="NCBI Taxonomy" id="1044"/>
    <lineage>
        <taxon>Bacteria</taxon>
        <taxon>Pseudomonadati</taxon>
        <taxon>Pseudomonadota</taxon>
        <taxon>Alphaproteobacteria</taxon>
        <taxon>Sphingomonadales</taxon>
        <taxon>Erythrobacteraceae</taxon>
        <taxon>Erythrobacter/Porphyrobacter group</taxon>
        <taxon>Erythrobacter</taxon>
    </lineage>
</organism>
<evidence type="ECO:0000256" key="5">
    <source>
        <dbReference type="ARBA" id="ARBA00022989"/>
    </source>
</evidence>
<name>A0A074MEF3_ERYLO</name>
<feature type="transmembrane region" description="Helical" evidence="8">
    <location>
        <begin position="191"/>
        <end position="212"/>
    </location>
</feature>
<feature type="transmembrane region" description="Helical" evidence="8">
    <location>
        <begin position="122"/>
        <end position="140"/>
    </location>
</feature>
<keyword evidence="4 8" id="KW-0812">Transmembrane</keyword>
<feature type="transmembrane region" description="Helical" evidence="8">
    <location>
        <begin position="45"/>
        <end position="63"/>
    </location>
</feature>
<keyword evidence="3" id="KW-0813">Transport</keyword>
<dbReference type="InterPro" id="IPR001734">
    <property type="entry name" value="Na/solute_symporter"/>
</dbReference>
<keyword evidence="10" id="KW-1185">Reference proteome</keyword>
<dbReference type="RefSeq" id="WP_034959712.1">
    <property type="nucleotide sequence ID" value="NZ_JMIW01000003.1"/>
</dbReference>
<dbReference type="InterPro" id="IPR050277">
    <property type="entry name" value="Sodium:Solute_Symporter"/>
</dbReference>
<comment type="caution">
    <text evidence="9">The sequence shown here is derived from an EMBL/GenBank/DDBJ whole genome shotgun (WGS) entry which is preliminary data.</text>
</comment>
<keyword evidence="6 8" id="KW-0472">Membrane</keyword>
<dbReference type="PANTHER" id="PTHR48086">
    <property type="entry name" value="SODIUM/PROLINE SYMPORTER-RELATED"/>
    <property type="match status" value="1"/>
</dbReference>
<protein>
    <submittedName>
        <fullName evidence="9">Pantothenate permease</fullName>
    </submittedName>
</protein>
<dbReference type="EMBL" id="JMIW01000003">
    <property type="protein sequence ID" value="KEO90248.1"/>
    <property type="molecule type" value="Genomic_DNA"/>
</dbReference>
<dbReference type="AlphaFoldDB" id="A0A074MEF3"/>
<dbReference type="eggNOG" id="COG0591">
    <property type="taxonomic scope" value="Bacteria"/>
</dbReference>
<dbReference type="STRING" id="1044.EH31_09160"/>
<accession>A0A074MEF3</accession>
<dbReference type="GO" id="GO:0005886">
    <property type="term" value="C:plasma membrane"/>
    <property type="evidence" value="ECO:0007669"/>
    <property type="project" value="TreeGrafter"/>
</dbReference>
<dbReference type="Pfam" id="PF00474">
    <property type="entry name" value="SSF"/>
    <property type="match status" value="1"/>
</dbReference>
<feature type="transmembrane region" description="Helical" evidence="8">
    <location>
        <begin position="278"/>
        <end position="299"/>
    </location>
</feature>
<reference evidence="9 10" key="1">
    <citation type="submission" date="2014-04" db="EMBL/GenBank/DDBJ databases">
        <title>A comprehensive comparison of genomes of Erythrobacter spp. strains.</title>
        <authorList>
            <person name="Zheng Q."/>
        </authorList>
    </citation>
    <scope>NUCLEOTIDE SEQUENCE [LARGE SCALE GENOMIC DNA]</scope>
    <source>
        <strain evidence="9 10">DSM 6997</strain>
    </source>
</reference>
<dbReference type="CDD" id="cd10322">
    <property type="entry name" value="SLC5sbd"/>
    <property type="match status" value="1"/>
</dbReference>
<dbReference type="OrthoDB" id="9814523at2"/>
<evidence type="ECO:0000313" key="10">
    <source>
        <dbReference type="Proteomes" id="UP000027647"/>
    </source>
</evidence>
<feature type="transmembrane region" description="Helical" evidence="8">
    <location>
        <begin position="160"/>
        <end position="184"/>
    </location>
</feature>
<evidence type="ECO:0000256" key="3">
    <source>
        <dbReference type="ARBA" id="ARBA00022448"/>
    </source>
</evidence>
<comment type="similarity">
    <text evidence="2 7">Belongs to the sodium:solute symporter (SSF) (TC 2.A.21) family.</text>
</comment>
<feature type="transmembrane region" description="Helical" evidence="8">
    <location>
        <begin position="75"/>
        <end position="93"/>
    </location>
</feature>
<evidence type="ECO:0000256" key="8">
    <source>
        <dbReference type="SAM" id="Phobius"/>
    </source>
</evidence>
<feature type="transmembrane region" description="Helical" evidence="8">
    <location>
        <begin position="371"/>
        <end position="389"/>
    </location>
</feature>
<evidence type="ECO:0000256" key="6">
    <source>
        <dbReference type="ARBA" id="ARBA00023136"/>
    </source>
</evidence>
<comment type="subcellular location">
    <subcellularLocation>
        <location evidence="1">Membrane</location>
        <topology evidence="1">Multi-pass membrane protein</topology>
    </subcellularLocation>
</comment>
<dbReference type="PROSITE" id="PS50283">
    <property type="entry name" value="NA_SOLUT_SYMP_3"/>
    <property type="match status" value="1"/>
</dbReference>
<proteinExistence type="inferred from homology"/>
<dbReference type="Proteomes" id="UP000027647">
    <property type="component" value="Unassembled WGS sequence"/>
</dbReference>
<evidence type="ECO:0000313" key="9">
    <source>
        <dbReference type="EMBL" id="KEO90248.1"/>
    </source>
</evidence>
<feature type="transmembrane region" description="Helical" evidence="8">
    <location>
        <begin position="6"/>
        <end position="24"/>
    </location>
</feature>
<feature type="transmembrane region" description="Helical" evidence="8">
    <location>
        <begin position="425"/>
        <end position="446"/>
    </location>
</feature>
<evidence type="ECO:0000256" key="4">
    <source>
        <dbReference type="ARBA" id="ARBA00022692"/>
    </source>
</evidence>
<feature type="transmembrane region" description="Helical" evidence="8">
    <location>
        <begin position="239"/>
        <end position="258"/>
    </location>
</feature>
<evidence type="ECO:0000256" key="7">
    <source>
        <dbReference type="RuleBase" id="RU362091"/>
    </source>
</evidence>
<dbReference type="GO" id="GO:0022857">
    <property type="term" value="F:transmembrane transporter activity"/>
    <property type="evidence" value="ECO:0007669"/>
    <property type="project" value="InterPro"/>
</dbReference>